<protein>
    <submittedName>
        <fullName evidence="2">DUF2236 domain-containing protein</fullName>
    </submittedName>
</protein>
<gene>
    <name evidence="2" type="ORF">IAI60_17735</name>
</gene>
<evidence type="ECO:0000259" key="1">
    <source>
        <dbReference type="Pfam" id="PF09995"/>
    </source>
</evidence>
<keyword evidence="3" id="KW-1185">Reference proteome</keyword>
<dbReference type="RefSeq" id="WP_207449464.1">
    <property type="nucleotide sequence ID" value="NZ_CP061091.1"/>
</dbReference>
<evidence type="ECO:0000313" key="3">
    <source>
        <dbReference type="Proteomes" id="UP001518990"/>
    </source>
</evidence>
<dbReference type="PANTHER" id="PTHR36151:SF3">
    <property type="entry name" value="ER-BOUND OXYGENASE MPAB_MPAB'_RUBBER OXYGENASE CATALYTIC DOMAIN-CONTAINING PROTEIN"/>
    <property type="match status" value="1"/>
</dbReference>
<dbReference type="Proteomes" id="UP001518990">
    <property type="component" value="Unassembled WGS sequence"/>
</dbReference>
<comment type="caution">
    <text evidence="2">The sequence shown here is derived from an EMBL/GenBank/DDBJ whole genome shotgun (WGS) entry which is preliminary data.</text>
</comment>
<feature type="domain" description="ER-bound oxygenase mpaB/mpaB'/Rubber oxygenase catalytic" evidence="1">
    <location>
        <begin position="55"/>
        <end position="281"/>
    </location>
</feature>
<accession>A0ABS3KG54</accession>
<dbReference type="Pfam" id="PF09995">
    <property type="entry name" value="MPAB_Lcp_cat"/>
    <property type="match status" value="1"/>
</dbReference>
<dbReference type="InterPro" id="IPR018713">
    <property type="entry name" value="MPAB/Lcp_cat_dom"/>
</dbReference>
<name>A0ABS3KG54_9PROT</name>
<sequence length="325" mass="35631">MTSAAQAVPLSLPGSLIRRLDHMAEAFLRPSDGPGFDFSQPPGEPALVPASSVSWRIYKNPVTLFIGGVTAVILELAEPGVRSGVWEHSSFRAAPVRRLQRTGLAAMITVYGARSRAQAMIAGVGRMHARVRGETPDGRAYRADDPELLTWVQATASFGFAEAYHRYVRPMSRAELDRLYDESIPVARLYGAVDAPRSEEERETLFDAMRPRLEPSPIVFEFLALMRGAAVLPAPLRPLQGLLLRAAVEATPGWLRERLGLGPKFGLRPWQAALVRRICATADRVPLHSSAPVQSCLRLGLPADYLFRQPPAQGENPVRRTASDP</sequence>
<organism evidence="2 3">
    <name type="scientific">Roseomonas marmotae</name>
    <dbReference type="NCBI Taxonomy" id="2768161"/>
    <lineage>
        <taxon>Bacteria</taxon>
        <taxon>Pseudomonadati</taxon>
        <taxon>Pseudomonadota</taxon>
        <taxon>Alphaproteobacteria</taxon>
        <taxon>Acetobacterales</taxon>
        <taxon>Roseomonadaceae</taxon>
        <taxon>Roseomonas</taxon>
    </lineage>
</organism>
<reference evidence="2 3" key="1">
    <citation type="submission" date="2020-09" db="EMBL/GenBank/DDBJ databases">
        <title>Roseomonas.</title>
        <authorList>
            <person name="Zhu W."/>
        </authorList>
    </citation>
    <scope>NUCLEOTIDE SEQUENCE [LARGE SCALE GENOMIC DNA]</scope>
    <source>
        <strain evidence="2 3">1311</strain>
    </source>
</reference>
<dbReference type="PANTHER" id="PTHR36151">
    <property type="entry name" value="BLR2777 PROTEIN"/>
    <property type="match status" value="1"/>
</dbReference>
<dbReference type="EMBL" id="JACTNF010000022">
    <property type="protein sequence ID" value="MBO1076456.1"/>
    <property type="molecule type" value="Genomic_DNA"/>
</dbReference>
<evidence type="ECO:0000313" key="2">
    <source>
        <dbReference type="EMBL" id="MBO1076456.1"/>
    </source>
</evidence>
<proteinExistence type="predicted"/>